<dbReference type="InterPro" id="IPR037185">
    <property type="entry name" value="EmrE-like"/>
</dbReference>
<dbReference type="GO" id="GO:0016020">
    <property type="term" value="C:membrane"/>
    <property type="evidence" value="ECO:0007669"/>
    <property type="project" value="TreeGrafter"/>
</dbReference>
<feature type="transmembrane region" description="Helical" evidence="2">
    <location>
        <begin position="314"/>
        <end position="333"/>
    </location>
</feature>
<keyword evidence="2" id="KW-1133">Transmembrane helix</keyword>
<evidence type="ECO:0000256" key="2">
    <source>
        <dbReference type="SAM" id="Phobius"/>
    </source>
</evidence>
<name>A0A4P9VWC7_9FUNG</name>
<accession>A0A4P9VWC7</accession>
<proteinExistence type="predicted"/>
<feature type="domain" description="Sugar phosphate transporter" evidence="3">
    <location>
        <begin position="217"/>
        <end position="429"/>
    </location>
</feature>
<feature type="compositionally biased region" description="Low complexity" evidence="1">
    <location>
        <begin position="36"/>
        <end position="56"/>
    </location>
</feature>
<keyword evidence="5" id="KW-1185">Reference proteome</keyword>
<dbReference type="AlphaFoldDB" id="A0A4P9VWC7"/>
<feature type="region of interest" description="Disordered" evidence="1">
    <location>
        <begin position="24"/>
        <end position="88"/>
    </location>
</feature>
<keyword evidence="2" id="KW-0472">Membrane</keyword>
<dbReference type="OrthoDB" id="29773at2759"/>
<feature type="non-terminal residue" evidence="4">
    <location>
        <position position="434"/>
    </location>
</feature>
<evidence type="ECO:0000313" key="4">
    <source>
        <dbReference type="EMBL" id="RKO83994.1"/>
    </source>
</evidence>
<keyword evidence="2" id="KW-0812">Transmembrane</keyword>
<dbReference type="PANTHER" id="PTHR13146:SF1">
    <property type="entry name" value="SUGAR PHOSPHATE TRANSPORTER DOMAIN-CONTAINING PROTEIN"/>
    <property type="match status" value="1"/>
</dbReference>
<dbReference type="InterPro" id="IPR004853">
    <property type="entry name" value="Sugar_P_trans_dom"/>
</dbReference>
<sequence length="434" mass="45713">MALPLPLDAASPPTLADLAAPLLLSPRLSPSPSPASSPRLSASSVPPSSSASSSASSEDDEVYDDDEDDSSADDAPRMPRPAPRKPVPLVSIPRSIKMQAVFLFTGIVSTLGAQWLNYRGALKFGLFGGGEGGHEEFGCLSVVERRFTRLTLSLFPHSAPPSSSQGAADSRSLLTVLCTYIGMAAVALLPASTDSKPTKTASSDLIIEEGNSAPTNKLPSCLPTIWKSILAVSLLDVAGNAVSTVGLFLVGSGLYQVIYSAVIVFTAIFSTCVLKRSLRTGQWLAVGMIAFGLACSTLEDGDASDTEASPFNPIGFLVTLLGTMLYAMVYTFNDHLLTVSPFPREQCIQVGTVSTFLTLILMLFISLPTLATLPLRSPDVILMHLVLVASSLYHNLAFFELLANVGAVATGVLTALRAVMVFGVSHVAFCGRDR</sequence>
<feature type="transmembrane region" description="Helical" evidence="2">
    <location>
        <begin position="353"/>
        <end position="373"/>
    </location>
</feature>
<dbReference type="Proteomes" id="UP000269721">
    <property type="component" value="Unassembled WGS sequence"/>
</dbReference>
<dbReference type="EMBL" id="ML000616">
    <property type="protein sequence ID" value="RKO83994.1"/>
    <property type="molecule type" value="Genomic_DNA"/>
</dbReference>
<protein>
    <recommendedName>
        <fullName evidence="3">Sugar phosphate transporter domain-containing protein</fullName>
    </recommendedName>
</protein>
<reference evidence="5" key="1">
    <citation type="journal article" date="2018" name="Nat. Microbiol.">
        <title>Leveraging single-cell genomics to expand the fungal tree of life.</title>
        <authorList>
            <person name="Ahrendt S.R."/>
            <person name="Quandt C.A."/>
            <person name="Ciobanu D."/>
            <person name="Clum A."/>
            <person name="Salamov A."/>
            <person name="Andreopoulos B."/>
            <person name="Cheng J.F."/>
            <person name="Woyke T."/>
            <person name="Pelin A."/>
            <person name="Henrissat B."/>
            <person name="Reynolds N.K."/>
            <person name="Benny G.L."/>
            <person name="Smith M.E."/>
            <person name="James T.Y."/>
            <person name="Grigoriev I.V."/>
        </authorList>
    </citation>
    <scope>NUCLEOTIDE SEQUENCE [LARGE SCALE GENOMIC DNA]</scope>
</reference>
<feature type="transmembrane region" description="Helical" evidence="2">
    <location>
        <begin position="405"/>
        <end position="429"/>
    </location>
</feature>
<dbReference type="SUPFAM" id="SSF103481">
    <property type="entry name" value="Multidrug resistance efflux transporter EmrE"/>
    <property type="match status" value="1"/>
</dbReference>
<evidence type="ECO:0000259" key="3">
    <source>
        <dbReference type="Pfam" id="PF03151"/>
    </source>
</evidence>
<gene>
    <name evidence="4" type="ORF">BDK51DRAFT_38451</name>
</gene>
<dbReference type="PANTHER" id="PTHR13146">
    <property type="match status" value="1"/>
</dbReference>
<evidence type="ECO:0000256" key="1">
    <source>
        <dbReference type="SAM" id="MobiDB-lite"/>
    </source>
</evidence>
<feature type="compositionally biased region" description="Acidic residues" evidence="1">
    <location>
        <begin position="57"/>
        <end position="72"/>
    </location>
</feature>
<dbReference type="Pfam" id="PF03151">
    <property type="entry name" value="TPT"/>
    <property type="match status" value="1"/>
</dbReference>
<feature type="transmembrane region" description="Helical" evidence="2">
    <location>
        <begin position="257"/>
        <end position="274"/>
    </location>
</feature>
<evidence type="ECO:0000313" key="5">
    <source>
        <dbReference type="Proteomes" id="UP000269721"/>
    </source>
</evidence>
<organism evidence="4 5">
    <name type="scientific">Blyttiomyces helicus</name>
    <dbReference type="NCBI Taxonomy" id="388810"/>
    <lineage>
        <taxon>Eukaryota</taxon>
        <taxon>Fungi</taxon>
        <taxon>Fungi incertae sedis</taxon>
        <taxon>Chytridiomycota</taxon>
        <taxon>Chytridiomycota incertae sedis</taxon>
        <taxon>Chytridiomycetes</taxon>
        <taxon>Chytridiomycetes incertae sedis</taxon>
        <taxon>Blyttiomyces</taxon>
    </lineage>
</organism>